<evidence type="ECO:0000256" key="2">
    <source>
        <dbReference type="SAM" id="Phobius"/>
    </source>
</evidence>
<feature type="transmembrane region" description="Helical" evidence="2">
    <location>
        <begin position="75"/>
        <end position="96"/>
    </location>
</feature>
<dbReference type="AlphaFoldDB" id="A0A841GSH9"/>
<evidence type="ECO:0000256" key="1">
    <source>
        <dbReference type="SAM" id="MobiDB-lite"/>
    </source>
</evidence>
<evidence type="ECO:0000313" key="4">
    <source>
        <dbReference type="Proteomes" id="UP000582837"/>
    </source>
</evidence>
<feature type="transmembrane region" description="Helical" evidence="2">
    <location>
        <begin position="38"/>
        <end position="55"/>
    </location>
</feature>
<proteinExistence type="predicted"/>
<gene>
    <name evidence="3" type="ORF">HNQ61_000944</name>
</gene>
<accession>A0A841GSH9</accession>
<dbReference type="EMBL" id="JACHIA010000002">
    <property type="protein sequence ID" value="MBB6069329.1"/>
    <property type="molecule type" value="Genomic_DNA"/>
</dbReference>
<reference evidence="3 4" key="1">
    <citation type="submission" date="2020-08" db="EMBL/GenBank/DDBJ databases">
        <title>Genomic Encyclopedia of Type Strains, Phase IV (KMG-IV): sequencing the most valuable type-strain genomes for metagenomic binning, comparative biology and taxonomic classification.</title>
        <authorList>
            <person name="Goeker M."/>
        </authorList>
    </citation>
    <scope>NUCLEOTIDE SEQUENCE [LARGE SCALE GENOMIC DNA]</scope>
    <source>
        <strain evidence="3 4">DSM 29007</strain>
    </source>
</reference>
<dbReference type="RefSeq" id="WP_170037849.1">
    <property type="nucleotide sequence ID" value="NZ_JACHOW010000002.1"/>
</dbReference>
<feature type="transmembrane region" description="Helical" evidence="2">
    <location>
        <begin position="14"/>
        <end position="33"/>
    </location>
</feature>
<sequence length="122" mass="12719">MLGLALLEVMDKEASIPGMWAAALLLGGAGLLLGRRSVLWPIVLGLLIALLGWGVRLELADPYVGPAILSEAGPWYPLHNLASTGVGFALCAAGLVRGRQGKRGRPSGRGLTGTAHTGEERR</sequence>
<keyword evidence="2" id="KW-0812">Transmembrane</keyword>
<keyword evidence="2" id="KW-1133">Transmembrane helix</keyword>
<keyword evidence="4" id="KW-1185">Reference proteome</keyword>
<organism evidence="3 4">
    <name type="scientific">Longimicrobium terrae</name>
    <dbReference type="NCBI Taxonomy" id="1639882"/>
    <lineage>
        <taxon>Bacteria</taxon>
        <taxon>Pseudomonadati</taxon>
        <taxon>Gemmatimonadota</taxon>
        <taxon>Longimicrobiia</taxon>
        <taxon>Longimicrobiales</taxon>
        <taxon>Longimicrobiaceae</taxon>
        <taxon>Longimicrobium</taxon>
    </lineage>
</organism>
<comment type="caution">
    <text evidence="3">The sequence shown here is derived from an EMBL/GenBank/DDBJ whole genome shotgun (WGS) entry which is preliminary data.</text>
</comment>
<keyword evidence="2" id="KW-0472">Membrane</keyword>
<name>A0A841GSH9_9BACT</name>
<dbReference type="Proteomes" id="UP000582837">
    <property type="component" value="Unassembled WGS sequence"/>
</dbReference>
<protein>
    <submittedName>
        <fullName evidence="3">Uncharacterized protein</fullName>
    </submittedName>
</protein>
<evidence type="ECO:0000313" key="3">
    <source>
        <dbReference type="EMBL" id="MBB6069329.1"/>
    </source>
</evidence>
<feature type="region of interest" description="Disordered" evidence="1">
    <location>
        <begin position="98"/>
        <end position="122"/>
    </location>
</feature>